<dbReference type="PaxDb" id="121845-A0A1S3DEG6"/>
<organism evidence="5 6">
    <name type="scientific">Diaphorina citri</name>
    <name type="common">Asian citrus psyllid</name>
    <dbReference type="NCBI Taxonomy" id="121845"/>
    <lineage>
        <taxon>Eukaryota</taxon>
        <taxon>Metazoa</taxon>
        <taxon>Ecdysozoa</taxon>
        <taxon>Arthropoda</taxon>
        <taxon>Hexapoda</taxon>
        <taxon>Insecta</taxon>
        <taxon>Pterygota</taxon>
        <taxon>Neoptera</taxon>
        <taxon>Paraneoptera</taxon>
        <taxon>Hemiptera</taxon>
        <taxon>Sternorrhyncha</taxon>
        <taxon>Psylloidea</taxon>
        <taxon>Psyllidae</taxon>
        <taxon>Diaphorininae</taxon>
        <taxon>Diaphorina</taxon>
    </lineage>
</organism>
<dbReference type="InterPro" id="IPR058698">
    <property type="entry name" value="CUB_metazoa"/>
</dbReference>
<dbReference type="OMA" id="WHIRATQ"/>
<evidence type="ECO:0000259" key="4">
    <source>
        <dbReference type="PROSITE" id="PS01180"/>
    </source>
</evidence>
<feature type="region of interest" description="Disordered" evidence="3">
    <location>
        <begin position="265"/>
        <end position="288"/>
    </location>
</feature>
<protein>
    <submittedName>
        <fullName evidence="6">Uncharacterized protein LOC103516194</fullName>
    </submittedName>
</protein>
<dbReference type="Gene3D" id="2.60.120.290">
    <property type="entry name" value="Spermadhesin, CUB domain"/>
    <property type="match status" value="2"/>
</dbReference>
<dbReference type="GeneID" id="103516194"/>
<dbReference type="PANTHER" id="PTHR33236">
    <property type="entry name" value="INTRAFLAGELLAR TRANSPORT PROTEIN 122 FAMILY PROTEIN-RELATED"/>
    <property type="match status" value="1"/>
</dbReference>
<evidence type="ECO:0000256" key="2">
    <source>
        <dbReference type="PROSITE-ProRule" id="PRU00059"/>
    </source>
</evidence>
<evidence type="ECO:0000313" key="5">
    <source>
        <dbReference type="Proteomes" id="UP000079169"/>
    </source>
</evidence>
<proteinExistence type="predicted"/>
<dbReference type="AlphaFoldDB" id="A0A1S3DEG6"/>
<accession>A0A1S3DEG6</accession>
<feature type="domain" description="CUB" evidence="4">
    <location>
        <begin position="46"/>
        <end position="151"/>
    </location>
</feature>
<dbReference type="RefSeq" id="XP_008479376.1">
    <property type="nucleotide sequence ID" value="XM_008481154.2"/>
</dbReference>
<keyword evidence="1" id="KW-1015">Disulfide bond</keyword>
<dbReference type="Pfam" id="PF26080">
    <property type="entry name" value="CUB_animal"/>
    <property type="match status" value="1"/>
</dbReference>
<evidence type="ECO:0000313" key="6">
    <source>
        <dbReference type="RefSeq" id="XP_008479376.1"/>
    </source>
</evidence>
<dbReference type="KEGG" id="dci:103516194"/>
<dbReference type="InterPro" id="IPR035914">
    <property type="entry name" value="Sperma_CUB_dom_sf"/>
</dbReference>
<evidence type="ECO:0000256" key="3">
    <source>
        <dbReference type="SAM" id="MobiDB-lite"/>
    </source>
</evidence>
<dbReference type="SUPFAM" id="SSF49854">
    <property type="entry name" value="Spermadhesin, CUB domain"/>
    <property type="match status" value="1"/>
</dbReference>
<sequence length="372" mass="41336">MESLCQGVDGSVGICSTRTHCERLEGINQGNCLRKGFICCKVQKSCHNATRAEVSYFVNPHFPMDNDQASFCDYRVDVTNPDVCQLRLDFEKFSLRGPHKMFGVCRKDRFMVTTSYPYGIGISDLCGENTGQHIYVNVNPGSSVSLMVMTSGGATYMWKMKITQIDCKRDSELVAPIGCLQYYTELSGSIQSFNYIGRLYQANLDYAICIKRSLNTCRVEYNQQPGSDFGINSFEGTELAPYMGRSGVVSCDLITHDYLFIPGGTKDIQDTPDQDTDEDEERTSDDPVTLSTQEKFCGRSLSGLAVKEFADNLYQDEALNPPQNVSPPSVVTSYASGPIILRFHSDKVTNKETDIGFAINFQQLGTGCNKRA</sequence>
<feature type="compositionally biased region" description="Acidic residues" evidence="3">
    <location>
        <begin position="270"/>
        <end position="283"/>
    </location>
</feature>
<dbReference type="PROSITE" id="PS01180">
    <property type="entry name" value="CUB"/>
    <property type="match status" value="1"/>
</dbReference>
<dbReference type="PANTHER" id="PTHR33236:SF12">
    <property type="entry name" value="CUB DOMAIN-CONTAINING PROTEIN-RELATED"/>
    <property type="match status" value="1"/>
</dbReference>
<dbReference type="Proteomes" id="UP000079169">
    <property type="component" value="Unplaced"/>
</dbReference>
<keyword evidence="5" id="KW-1185">Reference proteome</keyword>
<name>A0A1S3DEG6_DIACI</name>
<reference evidence="6" key="1">
    <citation type="submission" date="2025-08" db="UniProtKB">
        <authorList>
            <consortium name="RefSeq"/>
        </authorList>
    </citation>
    <scope>IDENTIFICATION</scope>
</reference>
<comment type="caution">
    <text evidence="2">Lacks conserved residue(s) required for the propagation of feature annotation.</text>
</comment>
<evidence type="ECO:0000256" key="1">
    <source>
        <dbReference type="ARBA" id="ARBA00023157"/>
    </source>
</evidence>
<dbReference type="STRING" id="121845.A0A1S3DEG6"/>
<dbReference type="InterPro" id="IPR000859">
    <property type="entry name" value="CUB_dom"/>
</dbReference>
<gene>
    <name evidence="6" type="primary">LOC103516194</name>
</gene>